<keyword evidence="7" id="KW-0472">Membrane</keyword>
<dbReference type="CDD" id="cd03257">
    <property type="entry name" value="ABC_NikE_OppD_transporters"/>
    <property type="match status" value="1"/>
</dbReference>
<dbReference type="InterPro" id="IPR017871">
    <property type="entry name" value="ABC_transporter-like_CS"/>
</dbReference>
<comment type="subcellular location">
    <subcellularLocation>
        <location evidence="1">Cell inner membrane</location>
        <topology evidence="1">Peripheral membrane protein</topology>
    </subcellularLocation>
</comment>
<keyword evidence="4" id="KW-1003">Cell membrane</keyword>
<dbReference type="Gene3D" id="3.40.50.300">
    <property type="entry name" value="P-loop containing nucleotide triphosphate hydrolases"/>
    <property type="match status" value="1"/>
</dbReference>
<dbReference type="EMBL" id="ABOX02000048">
    <property type="protein sequence ID" value="EEF58188.1"/>
    <property type="molecule type" value="Genomic_DNA"/>
</dbReference>
<evidence type="ECO:0000256" key="5">
    <source>
        <dbReference type="ARBA" id="ARBA00022741"/>
    </source>
</evidence>
<dbReference type="SMART" id="SM00382">
    <property type="entry name" value="AAA"/>
    <property type="match status" value="1"/>
</dbReference>
<evidence type="ECO:0000256" key="4">
    <source>
        <dbReference type="ARBA" id="ARBA00022475"/>
    </source>
</evidence>
<name>B9XPR5_PEDPL</name>
<accession>B9XPR5</accession>
<dbReference type="FunFam" id="3.40.50.300:FF:000016">
    <property type="entry name" value="Oligopeptide ABC transporter ATP-binding component"/>
    <property type="match status" value="1"/>
</dbReference>
<keyword evidence="6" id="KW-0067">ATP-binding</keyword>
<evidence type="ECO:0000256" key="3">
    <source>
        <dbReference type="ARBA" id="ARBA00022448"/>
    </source>
</evidence>
<dbReference type="PROSITE" id="PS50893">
    <property type="entry name" value="ABC_TRANSPORTER_2"/>
    <property type="match status" value="1"/>
</dbReference>
<dbReference type="SUPFAM" id="SSF52540">
    <property type="entry name" value="P-loop containing nucleoside triphosphate hydrolases"/>
    <property type="match status" value="1"/>
</dbReference>
<evidence type="ECO:0000313" key="9">
    <source>
        <dbReference type="EMBL" id="EEF58188.1"/>
    </source>
</evidence>
<evidence type="ECO:0000256" key="2">
    <source>
        <dbReference type="ARBA" id="ARBA00005417"/>
    </source>
</evidence>
<dbReference type="AlphaFoldDB" id="B9XPR5"/>
<reference evidence="9 10" key="1">
    <citation type="journal article" date="2011" name="J. Bacteriol.">
        <title>Genome sequence of 'Pedosphaera parvula' Ellin514, an aerobic Verrucomicrobial isolate from pasture soil.</title>
        <authorList>
            <person name="Kant R."/>
            <person name="van Passel M.W."/>
            <person name="Sangwan P."/>
            <person name="Palva A."/>
            <person name="Lucas S."/>
            <person name="Copeland A."/>
            <person name="Lapidus A."/>
            <person name="Glavina Del Rio T."/>
            <person name="Dalin E."/>
            <person name="Tice H."/>
            <person name="Bruce D."/>
            <person name="Goodwin L."/>
            <person name="Pitluck S."/>
            <person name="Chertkov O."/>
            <person name="Larimer F.W."/>
            <person name="Land M.L."/>
            <person name="Hauser L."/>
            <person name="Brettin T.S."/>
            <person name="Detter J.C."/>
            <person name="Han S."/>
            <person name="de Vos W.M."/>
            <person name="Janssen P.H."/>
            <person name="Smidt H."/>
        </authorList>
    </citation>
    <scope>NUCLEOTIDE SEQUENCE [LARGE SCALE GENOMIC DNA]</scope>
    <source>
        <strain evidence="9 10">Ellin514</strain>
    </source>
</reference>
<comment type="caution">
    <text evidence="9">The sequence shown here is derived from an EMBL/GenBank/DDBJ whole genome shotgun (WGS) entry which is preliminary data.</text>
</comment>
<dbReference type="PANTHER" id="PTHR43297:SF2">
    <property type="entry name" value="DIPEPTIDE TRANSPORT ATP-BINDING PROTEIN DPPD"/>
    <property type="match status" value="1"/>
</dbReference>
<dbReference type="Pfam" id="PF00005">
    <property type="entry name" value="ABC_tran"/>
    <property type="match status" value="1"/>
</dbReference>
<gene>
    <name evidence="9" type="ORF">Cflav_PD1388</name>
</gene>
<dbReference type="InterPro" id="IPR013563">
    <property type="entry name" value="Oligopep_ABC_C"/>
</dbReference>
<dbReference type="RefSeq" id="WP_007417801.1">
    <property type="nucleotide sequence ID" value="NZ_ABOX02000048.1"/>
</dbReference>
<keyword evidence="10" id="KW-1185">Reference proteome</keyword>
<protein>
    <submittedName>
        <fullName evidence="9">Oligopeptide/dipeptide ABC transporter, ATPase subunit</fullName>
    </submittedName>
</protein>
<evidence type="ECO:0000259" key="8">
    <source>
        <dbReference type="PROSITE" id="PS50893"/>
    </source>
</evidence>
<dbReference type="Pfam" id="PF08352">
    <property type="entry name" value="oligo_HPY"/>
    <property type="match status" value="1"/>
</dbReference>
<dbReference type="GO" id="GO:0005524">
    <property type="term" value="F:ATP binding"/>
    <property type="evidence" value="ECO:0007669"/>
    <property type="project" value="UniProtKB-KW"/>
</dbReference>
<dbReference type="GO" id="GO:0015833">
    <property type="term" value="P:peptide transport"/>
    <property type="evidence" value="ECO:0007669"/>
    <property type="project" value="InterPro"/>
</dbReference>
<proteinExistence type="inferred from homology"/>
<dbReference type="OrthoDB" id="9809450at2"/>
<dbReference type="Proteomes" id="UP000003688">
    <property type="component" value="Unassembled WGS sequence"/>
</dbReference>
<dbReference type="InterPro" id="IPR003439">
    <property type="entry name" value="ABC_transporter-like_ATP-bd"/>
</dbReference>
<dbReference type="InterPro" id="IPR027417">
    <property type="entry name" value="P-loop_NTPase"/>
</dbReference>
<keyword evidence="5" id="KW-0547">Nucleotide-binding</keyword>
<dbReference type="GO" id="GO:0016887">
    <property type="term" value="F:ATP hydrolysis activity"/>
    <property type="evidence" value="ECO:0007669"/>
    <property type="project" value="InterPro"/>
</dbReference>
<dbReference type="STRING" id="320771.Cflav_PD1388"/>
<sequence length="322" mass="35063">MPLLEIKNLKLDFIAGSRNLRAVDDVSITIDSGETVCLVGESGCGKSVTALSIARLVPSPPAKYVGGEILLNGKDVLKMSKNEVRDIRGGVVSYIFQDPSASLNPVFRVGSQIKESLKLHRPEKATDAEVIRLLKLVGIPAPESRIKDYPHQMSGGMQQRVMIAMALASEPKLLVADEPTTALDVTIQAQILELLLDLKKRMGMSILLITHNLGIVGDIADRLAVMYAGQVVEMAPALDLLRRPLHPYTKALMNSVPKLNGTAERLTAIPGNVPSLGNFPIGCRFYPRCPSAAAHPECANTMPELIEVEPKRWVRCLYSKDL</sequence>
<comment type="similarity">
    <text evidence="2">Belongs to the ABC transporter superfamily.</text>
</comment>
<organism evidence="9 10">
    <name type="scientific">Pedosphaera parvula (strain Ellin514)</name>
    <dbReference type="NCBI Taxonomy" id="320771"/>
    <lineage>
        <taxon>Bacteria</taxon>
        <taxon>Pseudomonadati</taxon>
        <taxon>Verrucomicrobiota</taxon>
        <taxon>Pedosphaerae</taxon>
        <taxon>Pedosphaerales</taxon>
        <taxon>Pedosphaeraceae</taxon>
        <taxon>Pedosphaera</taxon>
    </lineage>
</organism>
<evidence type="ECO:0000256" key="7">
    <source>
        <dbReference type="ARBA" id="ARBA00023136"/>
    </source>
</evidence>
<feature type="domain" description="ABC transporter" evidence="8">
    <location>
        <begin position="4"/>
        <end position="253"/>
    </location>
</feature>
<dbReference type="InterPro" id="IPR003593">
    <property type="entry name" value="AAA+_ATPase"/>
</dbReference>
<dbReference type="InterPro" id="IPR050388">
    <property type="entry name" value="ABC_Ni/Peptide_Import"/>
</dbReference>
<dbReference type="NCBIfam" id="TIGR01727">
    <property type="entry name" value="oligo_HPY"/>
    <property type="match status" value="1"/>
</dbReference>
<evidence type="ECO:0000256" key="6">
    <source>
        <dbReference type="ARBA" id="ARBA00022840"/>
    </source>
</evidence>
<keyword evidence="3" id="KW-0813">Transport</keyword>
<evidence type="ECO:0000256" key="1">
    <source>
        <dbReference type="ARBA" id="ARBA00004417"/>
    </source>
</evidence>
<dbReference type="PANTHER" id="PTHR43297">
    <property type="entry name" value="OLIGOPEPTIDE TRANSPORT ATP-BINDING PROTEIN APPD"/>
    <property type="match status" value="1"/>
</dbReference>
<dbReference type="GO" id="GO:0005886">
    <property type="term" value="C:plasma membrane"/>
    <property type="evidence" value="ECO:0007669"/>
    <property type="project" value="UniProtKB-SubCell"/>
</dbReference>
<dbReference type="PROSITE" id="PS00211">
    <property type="entry name" value="ABC_TRANSPORTER_1"/>
    <property type="match status" value="1"/>
</dbReference>
<evidence type="ECO:0000313" key="10">
    <source>
        <dbReference type="Proteomes" id="UP000003688"/>
    </source>
</evidence>